<dbReference type="EMBL" id="LZZM01000225">
    <property type="protein sequence ID" value="OOM72006.1"/>
    <property type="molecule type" value="Genomic_DNA"/>
</dbReference>
<dbReference type="OrthoDB" id="420651at2"/>
<name>A0A1S8T2K7_9CLOT</name>
<protein>
    <submittedName>
        <fullName evidence="2">Hydroxyacylglutathione hydrolase</fullName>
        <ecNumber evidence="2">3.1.2.6</ecNumber>
    </submittedName>
</protein>
<reference evidence="2 3" key="1">
    <citation type="submission" date="2016-05" db="EMBL/GenBank/DDBJ databases">
        <title>Microbial solvent formation.</title>
        <authorList>
            <person name="Poehlein A."/>
            <person name="Montoya Solano J.D."/>
            <person name="Flitsch S."/>
            <person name="Krabben P."/>
            <person name="Duerre P."/>
            <person name="Daniel R."/>
        </authorList>
    </citation>
    <scope>NUCLEOTIDE SEQUENCE [LARGE SCALE GENOMIC DNA]</scope>
    <source>
        <strain evidence="2 3">DSM 2619</strain>
    </source>
</reference>
<dbReference type="Gene3D" id="3.60.15.10">
    <property type="entry name" value="Ribonuclease Z/Hydroxyacylglutathione hydrolase-like"/>
    <property type="match status" value="1"/>
</dbReference>
<dbReference type="SUPFAM" id="SSF56281">
    <property type="entry name" value="Metallo-hydrolase/oxidoreductase"/>
    <property type="match status" value="1"/>
</dbReference>
<proteinExistence type="predicted"/>
<dbReference type="InterPro" id="IPR050855">
    <property type="entry name" value="NDM-1-like"/>
</dbReference>
<dbReference type="SMART" id="SM00849">
    <property type="entry name" value="Lactamase_B"/>
    <property type="match status" value="1"/>
</dbReference>
<feature type="domain" description="Metallo-beta-lactamase" evidence="1">
    <location>
        <begin position="22"/>
        <end position="220"/>
    </location>
</feature>
<dbReference type="RefSeq" id="WP_077849741.1">
    <property type="nucleotide sequence ID" value="NZ_LZZM01000225.1"/>
</dbReference>
<gene>
    <name evidence="2" type="primary">gloB_4</name>
    <name evidence="2" type="ORF">CLPUN_48360</name>
</gene>
<dbReference type="PANTHER" id="PTHR42951:SF4">
    <property type="entry name" value="ACYL-COENZYME A THIOESTERASE MBLAC2"/>
    <property type="match status" value="1"/>
</dbReference>
<dbReference type="Proteomes" id="UP000190890">
    <property type="component" value="Unassembled WGS sequence"/>
</dbReference>
<dbReference type="GO" id="GO:0004416">
    <property type="term" value="F:hydroxyacylglutathione hydrolase activity"/>
    <property type="evidence" value="ECO:0007669"/>
    <property type="project" value="UniProtKB-EC"/>
</dbReference>
<organism evidence="2 3">
    <name type="scientific">Clostridium puniceum</name>
    <dbReference type="NCBI Taxonomy" id="29367"/>
    <lineage>
        <taxon>Bacteria</taxon>
        <taxon>Bacillati</taxon>
        <taxon>Bacillota</taxon>
        <taxon>Clostridia</taxon>
        <taxon>Eubacteriales</taxon>
        <taxon>Clostridiaceae</taxon>
        <taxon>Clostridium</taxon>
    </lineage>
</organism>
<evidence type="ECO:0000313" key="3">
    <source>
        <dbReference type="Proteomes" id="UP000190890"/>
    </source>
</evidence>
<dbReference type="InterPro" id="IPR001279">
    <property type="entry name" value="Metallo-B-lactamas"/>
</dbReference>
<dbReference type="EC" id="3.1.2.6" evidence="2"/>
<keyword evidence="3" id="KW-1185">Reference proteome</keyword>
<dbReference type="STRING" id="29367.CLPUN_48360"/>
<evidence type="ECO:0000313" key="2">
    <source>
        <dbReference type="EMBL" id="OOM72006.1"/>
    </source>
</evidence>
<evidence type="ECO:0000259" key="1">
    <source>
        <dbReference type="SMART" id="SM00849"/>
    </source>
</evidence>
<dbReference type="InterPro" id="IPR036866">
    <property type="entry name" value="RibonucZ/Hydroxyglut_hydro"/>
</dbReference>
<comment type="caution">
    <text evidence="2">The sequence shown here is derived from an EMBL/GenBank/DDBJ whole genome shotgun (WGS) entry which is preliminary data.</text>
</comment>
<dbReference type="Pfam" id="PF00753">
    <property type="entry name" value="Lactamase_B"/>
    <property type="match status" value="1"/>
</dbReference>
<sequence>MRLEKLSNRIYYLPNEEETDRPVLGYINGDKYSLAVDAGNSSKHVEKFYEELKNANLRLPDFTIITHWHWDHTFGMHAVSGKTISGQLTNKKLKEVATWQWSDNDMKDRLKTGKEIEICDRCIKLEYPNRANIKVITSDIELSGSLKIDLGGICCEITEVNAPHSEDSVLIYVPKEKIIFVGDADCEDYYNNEGKYDKYKLEKYLELIREFDFNTYVLGHDKPEIKEEVLNYLDSELKKIK</sequence>
<accession>A0A1S8T2K7</accession>
<dbReference type="AlphaFoldDB" id="A0A1S8T2K7"/>
<keyword evidence="2" id="KW-0378">Hydrolase</keyword>
<dbReference type="PANTHER" id="PTHR42951">
    <property type="entry name" value="METALLO-BETA-LACTAMASE DOMAIN-CONTAINING"/>
    <property type="match status" value="1"/>
</dbReference>